<name>A0A1Q8ZUT6_9HYPH</name>
<dbReference type="HAMAP" id="MF_00415">
    <property type="entry name" value="FlgH"/>
    <property type="match status" value="1"/>
</dbReference>
<comment type="similarity">
    <text evidence="2 7">Belongs to the FlgH family.</text>
</comment>
<keyword evidence="7" id="KW-0449">Lipoprotein</keyword>
<dbReference type="EMBL" id="MKIM01000024">
    <property type="protein sequence ID" value="OLP45821.1"/>
    <property type="molecule type" value="Genomic_DNA"/>
</dbReference>
<comment type="subcellular location">
    <subcellularLocation>
        <location evidence="7">Cell outer membrane</location>
        <topology evidence="7">Lipid-anchor</topology>
    </subcellularLocation>
    <subcellularLocation>
        <location evidence="7">Bacterial flagellum basal body</location>
    </subcellularLocation>
</comment>
<evidence type="ECO:0000256" key="3">
    <source>
        <dbReference type="ARBA" id="ARBA00022729"/>
    </source>
</evidence>
<organism evidence="8 9">
    <name type="scientific">Rhizobium oryziradicis</name>
    <dbReference type="NCBI Taxonomy" id="1867956"/>
    <lineage>
        <taxon>Bacteria</taxon>
        <taxon>Pseudomonadati</taxon>
        <taxon>Pseudomonadota</taxon>
        <taxon>Alphaproteobacteria</taxon>
        <taxon>Hyphomicrobiales</taxon>
        <taxon>Rhizobiaceae</taxon>
        <taxon>Rhizobium/Agrobacterium group</taxon>
        <taxon>Rhizobium</taxon>
    </lineage>
</organism>
<keyword evidence="8" id="KW-0282">Flagellum</keyword>
<evidence type="ECO:0000256" key="5">
    <source>
        <dbReference type="ARBA" id="ARBA00023143"/>
    </source>
</evidence>
<dbReference type="Pfam" id="PF02107">
    <property type="entry name" value="FlgH"/>
    <property type="match status" value="1"/>
</dbReference>
<evidence type="ECO:0000256" key="6">
    <source>
        <dbReference type="ARBA" id="ARBA00023237"/>
    </source>
</evidence>
<comment type="caution">
    <text evidence="8">The sequence shown here is derived from an EMBL/GenBank/DDBJ whole genome shotgun (WGS) entry which is preliminary data.</text>
</comment>
<dbReference type="PANTHER" id="PTHR34933">
    <property type="entry name" value="FLAGELLAR L-RING PROTEIN"/>
    <property type="match status" value="1"/>
</dbReference>
<dbReference type="NCBIfam" id="NF001305">
    <property type="entry name" value="PRK00249.1-5"/>
    <property type="match status" value="1"/>
</dbReference>
<dbReference type="STRING" id="1867956.BJF95_11970"/>
<evidence type="ECO:0000256" key="4">
    <source>
        <dbReference type="ARBA" id="ARBA00023136"/>
    </source>
</evidence>
<keyword evidence="8" id="KW-0969">Cilium</keyword>
<dbReference type="GO" id="GO:0071973">
    <property type="term" value="P:bacterial-type flagellum-dependent cell motility"/>
    <property type="evidence" value="ECO:0007669"/>
    <property type="project" value="InterPro"/>
</dbReference>
<evidence type="ECO:0000313" key="8">
    <source>
        <dbReference type="EMBL" id="OLP45821.1"/>
    </source>
</evidence>
<evidence type="ECO:0000256" key="1">
    <source>
        <dbReference type="ARBA" id="ARBA00002591"/>
    </source>
</evidence>
<dbReference type="PRINTS" id="PR01008">
    <property type="entry name" value="FLGLRINGFLGH"/>
</dbReference>
<dbReference type="GO" id="GO:0009279">
    <property type="term" value="C:cell outer membrane"/>
    <property type="evidence" value="ECO:0007669"/>
    <property type="project" value="UniProtKB-SubCell"/>
</dbReference>
<keyword evidence="4 7" id="KW-0472">Membrane</keyword>
<dbReference type="PROSITE" id="PS51257">
    <property type="entry name" value="PROKAR_LIPOPROTEIN"/>
    <property type="match status" value="1"/>
</dbReference>
<keyword evidence="6 7" id="KW-0998">Cell outer membrane</keyword>
<sequence length="237" mass="25416">MMKRSAVVLFAAILSGCGNQTLQEIGNAPAMSPVGSGLRYTQAPQMSSYPKQSKAVSSGYSLWNDNQAALFKDSRALHVGDLLTVNIQIADRAKFKNDTSRSRKNSTSLKLKTALNIFGITAPASSTDLSTDSNSSSDGKGSVDRSETLTLMVAAVVTSILENGNLLISGSQEVRVNQEIRILNVAGIVRPQDVDSKNTISYEKIAEARISYGGRGRLTEVQQPPVGQQVVDMFSPF</sequence>
<dbReference type="AlphaFoldDB" id="A0A1Q8ZUT6"/>
<evidence type="ECO:0000256" key="7">
    <source>
        <dbReference type="HAMAP-Rule" id="MF_00415"/>
    </source>
</evidence>
<dbReference type="GO" id="GO:0009427">
    <property type="term" value="C:bacterial-type flagellum basal body, distal rod, L ring"/>
    <property type="evidence" value="ECO:0007669"/>
    <property type="project" value="InterPro"/>
</dbReference>
<dbReference type="OrthoDB" id="9789227at2"/>
<comment type="function">
    <text evidence="1 7">Assembles around the rod to form the L-ring and probably protects the motor/basal body from shearing forces during rotation.</text>
</comment>
<dbReference type="PANTHER" id="PTHR34933:SF1">
    <property type="entry name" value="FLAGELLAR L-RING PROTEIN"/>
    <property type="match status" value="1"/>
</dbReference>
<protein>
    <recommendedName>
        <fullName evidence="7">Flagellar L-ring protein</fullName>
    </recommendedName>
    <alternativeName>
        <fullName evidence="7">Basal body L-ring protein</fullName>
    </alternativeName>
</protein>
<comment type="subunit">
    <text evidence="7">The basal body constitutes a major portion of the flagellar organelle and consists of four rings (L,P,S, and M) mounted on a central rod.</text>
</comment>
<gene>
    <name evidence="7" type="primary">flgH</name>
    <name evidence="8" type="ORF">BJF95_11970</name>
</gene>
<reference evidence="8 9" key="1">
    <citation type="submission" date="2016-09" db="EMBL/GenBank/DDBJ databases">
        <title>Rhizobium oryziradicis sp. nov., isolated from the root of rice.</title>
        <authorList>
            <person name="Zhao J."/>
            <person name="Zhang X."/>
        </authorList>
    </citation>
    <scope>NUCLEOTIDE SEQUENCE [LARGE SCALE GENOMIC DNA]</scope>
    <source>
        <strain evidence="8 9">N19</strain>
    </source>
</reference>
<keyword evidence="9" id="KW-1185">Reference proteome</keyword>
<keyword evidence="5 7" id="KW-0975">Bacterial flagellum</keyword>
<accession>A0A1Q8ZUT6</accession>
<keyword evidence="3 7" id="KW-0732">Signal</keyword>
<proteinExistence type="inferred from homology"/>
<dbReference type="Proteomes" id="UP000186894">
    <property type="component" value="Unassembled WGS sequence"/>
</dbReference>
<evidence type="ECO:0000256" key="2">
    <source>
        <dbReference type="ARBA" id="ARBA00006929"/>
    </source>
</evidence>
<dbReference type="RefSeq" id="WP_075638826.1">
    <property type="nucleotide sequence ID" value="NZ_MKIM01000024.1"/>
</dbReference>
<dbReference type="InterPro" id="IPR000527">
    <property type="entry name" value="Flag_Lring"/>
</dbReference>
<keyword evidence="8" id="KW-0966">Cell projection</keyword>
<dbReference type="GO" id="GO:0003774">
    <property type="term" value="F:cytoskeletal motor activity"/>
    <property type="evidence" value="ECO:0007669"/>
    <property type="project" value="InterPro"/>
</dbReference>
<evidence type="ECO:0000313" key="9">
    <source>
        <dbReference type="Proteomes" id="UP000186894"/>
    </source>
</evidence>